<dbReference type="Gene3D" id="1.10.10.10">
    <property type="entry name" value="Winged helix-like DNA-binding domain superfamily/Winged helix DNA-binding domain"/>
    <property type="match status" value="1"/>
</dbReference>
<dbReference type="InterPro" id="IPR016032">
    <property type="entry name" value="Sig_transdc_resp-reg_C-effctor"/>
</dbReference>
<gene>
    <name evidence="1" type="ORF">AB2L27_00120</name>
</gene>
<proteinExistence type="predicted"/>
<dbReference type="RefSeq" id="WP_370439423.1">
    <property type="nucleotide sequence ID" value="NZ_JBGFTU010000001.1"/>
</dbReference>
<evidence type="ECO:0008006" key="3">
    <source>
        <dbReference type="Google" id="ProtNLM"/>
    </source>
</evidence>
<dbReference type="InterPro" id="IPR036388">
    <property type="entry name" value="WH-like_DNA-bd_sf"/>
</dbReference>
<evidence type="ECO:0000313" key="2">
    <source>
        <dbReference type="Proteomes" id="UP001565927"/>
    </source>
</evidence>
<dbReference type="SUPFAM" id="SSF46894">
    <property type="entry name" value="C-terminal effector domain of the bipartite response regulators"/>
    <property type="match status" value="1"/>
</dbReference>
<organism evidence="1 2">
    <name type="scientific">Kineococcus halophytocola</name>
    <dbReference type="NCBI Taxonomy" id="3234027"/>
    <lineage>
        <taxon>Bacteria</taxon>
        <taxon>Bacillati</taxon>
        <taxon>Actinomycetota</taxon>
        <taxon>Actinomycetes</taxon>
        <taxon>Kineosporiales</taxon>
        <taxon>Kineosporiaceae</taxon>
        <taxon>Kineococcus</taxon>
    </lineage>
</organism>
<evidence type="ECO:0000313" key="1">
    <source>
        <dbReference type="EMBL" id="MEZ0163164.1"/>
    </source>
</evidence>
<accession>A0ABV4GVN4</accession>
<protein>
    <recommendedName>
        <fullName evidence="3">HTH luxR-type domain-containing protein</fullName>
    </recommendedName>
</protein>
<reference evidence="1 2" key="1">
    <citation type="submission" date="2024-07" db="EMBL/GenBank/DDBJ databases">
        <authorList>
            <person name="Thanompreechachai J."/>
            <person name="Duangmal K."/>
        </authorList>
    </citation>
    <scope>NUCLEOTIDE SEQUENCE [LARGE SCALE GENOMIC DNA]</scope>
    <source>
        <strain evidence="1 2">LSe6-4</strain>
    </source>
</reference>
<dbReference type="EMBL" id="JBGFTU010000001">
    <property type="protein sequence ID" value="MEZ0163164.1"/>
    <property type="molecule type" value="Genomic_DNA"/>
</dbReference>
<sequence>MDDHTGGSPAVSAVERRLLELVADGRSLVAAGAELALDVQAVSATITGLRDRWGVTSTAAVVRRARATGLIEAPTGRPRLS</sequence>
<dbReference type="Proteomes" id="UP001565927">
    <property type="component" value="Unassembled WGS sequence"/>
</dbReference>
<keyword evidence="2" id="KW-1185">Reference proteome</keyword>
<name>A0ABV4GVN4_9ACTN</name>
<comment type="caution">
    <text evidence="1">The sequence shown here is derived from an EMBL/GenBank/DDBJ whole genome shotgun (WGS) entry which is preliminary data.</text>
</comment>